<evidence type="ECO:0000256" key="8">
    <source>
        <dbReference type="ARBA" id="ARBA00022840"/>
    </source>
</evidence>
<accession>A0ABV7CF17</accession>
<evidence type="ECO:0000259" key="12">
    <source>
        <dbReference type="Pfam" id="PF02223"/>
    </source>
</evidence>
<dbReference type="CDD" id="cd01672">
    <property type="entry name" value="TMPK"/>
    <property type="match status" value="1"/>
</dbReference>
<evidence type="ECO:0000256" key="9">
    <source>
        <dbReference type="ARBA" id="ARBA00029962"/>
    </source>
</evidence>
<dbReference type="Pfam" id="PF02223">
    <property type="entry name" value="Thymidylate_kin"/>
    <property type="match status" value="1"/>
</dbReference>
<sequence length="208" mass="22596">MQGKFLVIEGLEGAGKSTAMAECETQLAARNIPFIKVREPGGTPLAEQLRLLVKAEHSESIAPETELLLMYAARAQLLHNVVRPALAEGKWVLSDRHDWSSQAYQGGGRGLSEKTLGALAEIVLKDLKPDLILYLDIDPAQGLARARGRGELDRIEQEALSFFERTRAQYQKLAAAADNAVTIDAGAELAVVTGSIRQALTEFLTRSC</sequence>
<dbReference type="InterPro" id="IPR018095">
    <property type="entry name" value="Thymidylate_kin_CS"/>
</dbReference>
<keyword evidence="14" id="KW-1185">Reference proteome</keyword>
<evidence type="ECO:0000256" key="2">
    <source>
        <dbReference type="ARBA" id="ARBA00012980"/>
    </source>
</evidence>
<feature type="binding site" evidence="11">
    <location>
        <begin position="10"/>
        <end position="17"/>
    </location>
    <ligand>
        <name>ATP</name>
        <dbReference type="ChEBI" id="CHEBI:30616"/>
    </ligand>
</feature>
<dbReference type="InterPro" id="IPR039430">
    <property type="entry name" value="Thymidylate_kin-like_dom"/>
</dbReference>
<evidence type="ECO:0000256" key="4">
    <source>
        <dbReference type="ARBA" id="ARBA00022679"/>
    </source>
</evidence>
<evidence type="ECO:0000313" key="13">
    <source>
        <dbReference type="EMBL" id="MFC3031193.1"/>
    </source>
</evidence>
<proteinExistence type="inferred from homology"/>
<evidence type="ECO:0000256" key="5">
    <source>
        <dbReference type="ARBA" id="ARBA00022727"/>
    </source>
</evidence>
<keyword evidence="5 11" id="KW-0545">Nucleotide biosynthesis</keyword>
<keyword evidence="6 11" id="KW-0547">Nucleotide-binding</keyword>
<feature type="domain" description="Thymidylate kinase-like" evidence="12">
    <location>
        <begin position="8"/>
        <end position="193"/>
    </location>
</feature>
<dbReference type="GO" id="GO:0004798">
    <property type="term" value="F:dTMP kinase activity"/>
    <property type="evidence" value="ECO:0007669"/>
    <property type="project" value="UniProtKB-EC"/>
</dbReference>
<gene>
    <name evidence="11 13" type="primary">tmk</name>
    <name evidence="13" type="ORF">ACFOEE_01465</name>
</gene>
<keyword evidence="8 11" id="KW-0067">ATP-binding</keyword>
<comment type="similarity">
    <text evidence="1 11">Belongs to the thymidylate kinase family.</text>
</comment>
<dbReference type="NCBIfam" id="TIGR00041">
    <property type="entry name" value="DTMP_kinase"/>
    <property type="match status" value="1"/>
</dbReference>
<evidence type="ECO:0000256" key="11">
    <source>
        <dbReference type="HAMAP-Rule" id="MF_00165"/>
    </source>
</evidence>
<keyword evidence="7 11" id="KW-0418">Kinase</keyword>
<reference evidence="14" key="1">
    <citation type="journal article" date="2019" name="Int. J. Syst. Evol. Microbiol.">
        <title>The Global Catalogue of Microorganisms (GCM) 10K type strain sequencing project: providing services to taxonomists for standard genome sequencing and annotation.</title>
        <authorList>
            <consortium name="The Broad Institute Genomics Platform"/>
            <consortium name="The Broad Institute Genome Sequencing Center for Infectious Disease"/>
            <person name="Wu L."/>
            <person name="Ma J."/>
        </authorList>
    </citation>
    <scope>NUCLEOTIDE SEQUENCE [LARGE SCALE GENOMIC DNA]</scope>
    <source>
        <strain evidence="14">KCTC 42730</strain>
    </source>
</reference>
<evidence type="ECO:0000256" key="1">
    <source>
        <dbReference type="ARBA" id="ARBA00009776"/>
    </source>
</evidence>
<dbReference type="Proteomes" id="UP001595453">
    <property type="component" value="Unassembled WGS sequence"/>
</dbReference>
<evidence type="ECO:0000256" key="6">
    <source>
        <dbReference type="ARBA" id="ARBA00022741"/>
    </source>
</evidence>
<comment type="function">
    <text evidence="11">Phosphorylation of dTMP to form dTDP in both de novo and salvage pathways of dTTP synthesis.</text>
</comment>
<dbReference type="InterPro" id="IPR018094">
    <property type="entry name" value="Thymidylate_kinase"/>
</dbReference>
<dbReference type="InterPro" id="IPR027417">
    <property type="entry name" value="P-loop_NTPase"/>
</dbReference>
<evidence type="ECO:0000256" key="10">
    <source>
        <dbReference type="ARBA" id="ARBA00048743"/>
    </source>
</evidence>
<comment type="catalytic activity">
    <reaction evidence="10 11">
        <text>dTMP + ATP = dTDP + ADP</text>
        <dbReference type="Rhea" id="RHEA:13517"/>
        <dbReference type="ChEBI" id="CHEBI:30616"/>
        <dbReference type="ChEBI" id="CHEBI:58369"/>
        <dbReference type="ChEBI" id="CHEBI:63528"/>
        <dbReference type="ChEBI" id="CHEBI:456216"/>
        <dbReference type="EC" id="2.7.4.9"/>
    </reaction>
</comment>
<protein>
    <recommendedName>
        <fullName evidence="3 11">Thymidylate kinase</fullName>
        <ecNumber evidence="2 11">2.7.4.9</ecNumber>
    </recommendedName>
    <alternativeName>
        <fullName evidence="9 11">dTMP kinase</fullName>
    </alternativeName>
</protein>
<keyword evidence="4 11" id="KW-0808">Transferase</keyword>
<dbReference type="PANTHER" id="PTHR10344:SF4">
    <property type="entry name" value="UMP-CMP KINASE 2, MITOCHONDRIAL"/>
    <property type="match status" value="1"/>
</dbReference>
<evidence type="ECO:0000313" key="14">
    <source>
        <dbReference type="Proteomes" id="UP001595453"/>
    </source>
</evidence>
<organism evidence="13 14">
    <name type="scientific">Pseudoalteromonas fenneropenaei</name>
    <dbReference type="NCBI Taxonomy" id="1737459"/>
    <lineage>
        <taxon>Bacteria</taxon>
        <taxon>Pseudomonadati</taxon>
        <taxon>Pseudomonadota</taxon>
        <taxon>Gammaproteobacteria</taxon>
        <taxon>Alteromonadales</taxon>
        <taxon>Pseudoalteromonadaceae</taxon>
        <taxon>Pseudoalteromonas</taxon>
    </lineage>
</organism>
<dbReference type="HAMAP" id="MF_00165">
    <property type="entry name" value="Thymidylate_kinase"/>
    <property type="match status" value="1"/>
</dbReference>
<dbReference type="PANTHER" id="PTHR10344">
    <property type="entry name" value="THYMIDYLATE KINASE"/>
    <property type="match status" value="1"/>
</dbReference>
<dbReference type="EMBL" id="JBHRSD010000002">
    <property type="protein sequence ID" value="MFC3031193.1"/>
    <property type="molecule type" value="Genomic_DNA"/>
</dbReference>
<dbReference type="Gene3D" id="3.40.50.300">
    <property type="entry name" value="P-loop containing nucleotide triphosphate hydrolases"/>
    <property type="match status" value="1"/>
</dbReference>
<dbReference type="PROSITE" id="PS01331">
    <property type="entry name" value="THYMIDYLATE_KINASE"/>
    <property type="match status" value="1"/>
</dbReference>
<name>A0ABV7CF17_9GAMM</name>
<comment type="caution">
    <text evidence="13">The sequence shown here is derived from an EMBL/GenBank/DDBJ whole genome shotgun (WGS) entry which is preliminary data.</text>
</comment>
<dbReference type="RefSeq" id="WP_377120191.1">
    <property type="nucleotide sequence ID" value="NZ_JBHRSD010000002.1"/>
</dbReference>
<evidence type="ECO:0000256" key="3">
    <source>
        <dbReference type="ARBA" id="ARBA00017144"/>
    </source>
</evidence>
<evidence type="ECO:0000256" key="7">
    <source>
        <dbReference type="ARBA" id="ARBA00022777"/>
    </source>
</evidence>
<dbReference type="SUPFAM" id="SSF52540">
    <property type="entry name" value="P-loop containing nucleoside triphosphate hydrolases"/>
    <property type="match status" value="1"/>
</dbReference>
<dbReference type="EC" id="2.7.4.9" evidence="2 11"/>